<dbReference type="GO" id="GO:0005886">
    <property type="term" value="C:plasma membrane"/>
    <property type="evidence" value="ECO:0007669"/>
    <property type="project" value="UniProtKB-SubCell"/>
</dbReference>
<dbReference type="GO" id="GO:0004984">
    <property type="term" value="F:olfactory receptor activity"/>
    <property type="evidence" value="ECO:0007669"/>
    <property type="project" value="InterPro"/>
</dbReference>
<feature type="transmembrane region" description="Helical" evidence="10">
    <location>
        <begin position="294"/>
        <end position="313"/>
    </location>
</feature>
<comment type="subcellular location">
    <subcellularLocation>
        <location evidence="1 10">Cell membrane</location>
        <topology evidence="1 10">Multi-pass membrane protein</topology>
    </subcellularLocation>
</comment>
<accession>A0AA38MIR7</accession>
<keyword evidence="9 10" id="KW-0807">Transducer</keyword>
<evidence type="ECO:0000313" key="11">
    <source>
        <dbReference type="EMBL" id="KAJ3658580.1"/>
    </source>
</evidence>
<feature type="transmembrane region" description="Helical" evidence="10">
    <location>
        <begin position="167"/>
        <end position="185"/>
    </location>
</feature>
<evidence type="ECO:0000256" key="5">
    <source>
        <dbReference type="ARBA" id="ARBA00022725"/>
    </source>
</evidence>
<evidence type="ECO:0000256" key="1">
    <source>
        <dbReference type="ARBA" id="ARBA00004651"/>
    </source>
</evidence>
<evidence type="ECO:0000256" key="2">
    <source>
        <dbReference type="ARBA" id="ARBA00022475"/>
    </source>
</evidence>
<dbReference type="EMBL" id="JALNTZ010000003">
    <property type="protein sequence ID" value="KAJ3658580.1"/>
    <property type="molecule type" value="Genomic_DNA"/>
</dbReference>
<evidence type="ECO:0000256" key="8">
    <source>
        <dbReference type="ARBA" id="ARBA00023170"/>
    </source>
</evidence>
<keyword evidence="6 10" id="KW-1133">Transmembrane helix</keyword>
<keyword evidence="2" id="KW-1003">Cell membrane</keyword>
<sequence length="388" mass="44969">MVNIIEKSFSLNLKVLNTIGLYSFGESSVVLKVRAYGLYCLCLILGTILIMINTVTEKSSNSMETNAMVSFLAETVSFCFKLLPFLRNPERIRRCINFFGEEAFAPKTDQEQKILDECVWICRRNSIIYFYGILATAICWNFPVLFIEGRKLPFSLWLPYDPSSTAFNYYITFTFVVTASFYDSFSGTNVDPLIGGLAYHATAQLKILKHNLQHIDKHEDYTVCKCNKYIIEYHCVYKHLERCITHHKKILWFIDEYEECFSWSIFCQFAGSLFAICFCCIGLILVPINSLEGFSYITFIIDISFQIFFYCHYGTLLYEENNDLTNAIYMGPWYKYDVKIRKNLLIIMERSKRPLIITAGKVVDVTVATFVSIMKTSYSLIAVFNNYN</sequence>
<keyword evidence="5 10" id="KW-0552">Olfaction</keyword>
<dbReference type="GO" id="GO:0007165">
    <property type="term" value="P:signal transduction"/>
    <property type="evidence" value="ECO:0007669"/>
    <property type="project" value="UniProtKB-KW"/>
</dbReference>
<keyword evidence="8 10" id="KW-0675">Receptor</keyword>
<dbReference type="AlphaFoldDB" id="A0AA38MIR7"/>
<dbReference type="PANTHER" id="PTHR21137">
    <property type="entry name" value="ODORANT RECEPTOR"/>
    <property type="match status" value="1"/>
</dbReference>
<keyword evidence="3 10" id="KW-0716">Sensory transduction</keyword>
<gene>
    <name evidence="11" type="ORF">Zmor_010312</name>
</gene>
<evidence type="ECO:0000256" key="4">
    <source>
        <dbReference type="ARBA" id="ARBA00022692"/>
    </source>
</evidence>
<comment type="similarity">
    <text evidence="10">Belongs to the insect chemoreceptor superfamily. Heteromeric odorant receptor channel (TC 1.A.69) family.</text>
</comment>
<comment type="caution">
    <text evidence="11">The sequence shown here is derived from an EMBL/GenBank/DDBJ whole genome shotgun (WGS) entry which is preliminary data.</text>
</comment>
<dbReference type="PANTHER" id="PTHR21137:SF35">
    <property type="entry name" value="ODORANT RECEPTOR 19A-RELATED"/>
    <property type="match status" value="1"/>
</dbReference>
<evidence type="ECO:0000256" key="7">
    <source>
        <dbReference type="ARBA" id="ARBA00023136"/>
    </source>
</evidence>
<dbReference type="Proteomes" id="UP001168821">
    <property type="component" value="Unassembled WGS sequence"/>
</dbReference>
<feature type="transmembrane region" description="Helical" evidence="10">
    <location>
        <begin position="265"/>
        <end position="288"/>
    </location>
</feature>
<reference evidence="11" key="1">
    <citation type="journal article" date="2023" name="G3 (Bethesda)">
        <title>Whole genome assemblies of Zophobas morio and Tenebrio molitor.</title>
        <authorList>
            <person name="Kaur S."/>
            <person name="Stinson S.A."/>
            <person name="diCenzo G.C."/>
        </authorList>
    </citation>
    <scope>NUCLEOTIDE SEQUENCE</scope>
    <source>
        <strain evidence="11">QUZm001</strain>
    </source>
</reference>
<keyword evidence="4 10" id="KW-0812">Transmembrane</keyword>
<dbReference type="InterPro" id="IPR004117">
    <property type="entry name" value="7tm6_olfct_rcpt"/>
</dbReference>
<proteinExistence type="inferred from homology"/>
<evidence type="ECO:0000256" key="3">
    <source>
        <dbReference type="ARBA" id="ARBA00022606"/>
    </source>
</evidence>
<dbReference type="Pfam" id="PF02949">
    <property type="entry name" value="7tm_6"/>
    <property type="match status" value="1"/>
</dbReference>
<protein>
    <recommendedName>
        <fullName evidence="10">Odorant receptor</fullName>
    </recommendedName>
</protein>
<feature type="transmembrane region" description="Helical" evidence="10">
    <location>
        <begin position="128"/>
        <end position="147"/>
    </location>
</feature>
<keyword evidence="12" id="KW-1185">Reference proteome</keyword>
<feature type="transmembrane region" description="Helical" evidence="10">
    <location>
        <begin position="67"/>
        <end position="86"/>
    </location>
</feature>
<keyword evidence="7 10" id="KW-0472">Membrane</keyword>
<evidence type="ECO:0000256" key="9">
    <source>
        <dbReference type="ARBA" id="ARBA00023224"/>
    </source>
</evidence>
<comment type="caution">
    <text evidence="10">Lacks conserved residue(s) required for the propagation of feature annotation.</text>
</comment>
<evidence type="ECO:0000313" key="12">
    <source>
        <dbReference type="Proteomes" id="UP001168821"/>
    </source>
</evidence>
<evidence type="ECO:0000256" key="6">
    <source>
        <dbReference type="ARBA" id="ARBA00022989"/>
    </source>
</evidence>
<organism evidence="11 12">
    <name type="scientific">Zophobas morio</name>
    <dbReference type="NCBI Taxonomy" id="2755281"/>
    <lineage>
        <taxon>Eukaryota</taxon>
        <taxon>Metazoa</taxon>
        <taxon>Ecdysozoa</taxon>
        <taxon>Arthropoda</taxon>
        <taxon>Hexapoda</taxon>
        <taxon>Insecta</taxon>
        <taxon>Pterygota</taxon>
        <taxon>Neoptera</taxon>
        <taxon>Endopterygota</taxon>
        <taxon>Coleoptera</taxon>
        <taxon>Polyphaga</taxon>
        <taxon>Cucujiformia</taxon>
        <taxon>Tenebrionidae</taxon>
        <taxon>Zophobas</taxon>
    </lineage>
</organism>
<dbReference type="GO" id="GO:0005549">
    <property type="term" value="F:odorant binding"/>
    <property type="evidence" value="ECO:0007669"/>
    <property type="project" value="InterPro"/>
</dbReference>
<feature type="transmembrane region" description="Helical" evidence="10">
    <location>
        <begin position="36"/>
        <end position="55"/>
    </location>
</feature>
<evidence type="ECO:0000256" key="10">
    <source>
        <dbReference type="RuleBase" id="RU351113"/>
    </source>
</evidence>
<name>A0AA38MIR7_9CUCU</name>